<dbReference type="AlphaFoldDB" id="A0A9Q0KN78"/>
<sequence length="144" mass="15856">MAQGFSAIQQCLLVLPLFALIVKRQELPLPLPVSCTMLGYDEVAVGVQEQLITTWVGWVGGGGRGGGGGGPRGALCSDFYCCYWVLLFVDCSIPPLFLYLNYLQHLCTLFLGGPGPTQKQISFHHHPHDSYLQFHHLFLSALHL</sequence>
<dbReference type="EMBL" id="JAMYWD010000004">
    <property type="protein sequence ID" value="KAJ4973321.1"/>
    <property type="molecule type" value="Genomic_DNA"/>
</dbReference>
<keyword evidence="3" id="KW-1185">Reference proteome</keyword>
<name>A0A9Q0KN78_9MAGN</name>
<evidence type="ECO:0000256" key="1">
    <source>
        <dbReference type="SAM" id="SignalP"/>
    </source>
</evidence>
<feature type="chain" id="PRO_5040392815" description="Secreted protein" evidence="1">
    <location>
        <begin position="25"/>
        <end position="144"/>
    </location>
</feature>
<comment type="caution">
    <text evidence="2">The sequence shown here is derived from an EMBL/GenBank/DDBJ whole genome shotgun (WGS) entry which is preliminary data.</text>
</comment>
<evidence type="ECO:0008006" key="4">
    <source>
        <dbReference type="Google" id="ProtNLM"/>
    </source>
</evidence>
<protein>
    <recommendedName>
        <fullName evidence="4">Secreted protein</fullName>
    </recommendedName>
</protein>
<feature type="signal peptide" evidence="1">
    <location>
        <begin position="1"/>
        <end position="24"/>
    </location>
</feature>
<evidence type="ECO:0000313" key="3">
    <source>
        <dbReference type="Proteomes" id="UP001141806"/>
    </source>
</evidence>
<organism evidence="2 3">
    <name type="scientific">Protea cynaroides</name>
    <dbReference type="NCBI Taxonomy" id="273540"/>
    <lineage>
        <taxon>Eukaryota</taxon>
        <taxon>Viridiplantae</taxon>
        <taxon>Streptophyta</taxon>
        <taxon>Embryophyta</taxon>
        <taxon>Tracheophyta</taxon>
        <taxon>Spermatophyta</taxon>
        <taxon>Magnoliopsida</taxon>
        <taxon>Proteales</taxon>
        <taxon>Proteaceae</taxon>
        <taxon>Protea</taxon>
    </lineage>
</organism>
<keyword evidence="1" id="KW-0732">Signal</keyword>
<accession>A0A9Q0KN78</accession>
<proteinExistence type="predicted"/>
<evidence type="ECO:0000313" key="2">
    <source>
        <dbReference type="EMBL" id="KAJ4973321.1"/>
    </source>
</evidence>
<dbReference type="Proteomes" id="UP001141806">
    <property type="component" value="Unassembled WGS sequence"/>
</dbReference>
<reference evidence="2" key="1">
    <citation type="journal article" date="2023" name="Plant J.">
        <title>The genome of the king protea, Protea cynaroides.</title>
        <authorList>
            <person name="Chang J."/>
            <person name="Duong T.A."/>
            <person name="Schoeman C."/>
            <person name="Ma X."/>
            <person name="Roodt D."/>
            <person name="Barker N."/>
            <person name="Li Z."/>
            <person name="Van de Peer Y."/>
            <person name="Mizrachi E."/>
        </authorList>
    </citation>
    <scope>NUCLEOTIDE SEQUENCE</scope>
    <source>
        <tissue evidence="2">Young leaves</tissue>
    </source>
</reference>
<gene>
    <name evidence="2" type="ORF">NE237_006495</name>
</gene>